<evidence type="ECO:0000256" key="6">
    <source>
        <dbReference type="ARBA" id="ARBA00005520"/>
    </source>
</evidence>
<keyword evidence="7 19" id="KW-0686">Riboflavin biosynthesis</keyword>
<evidence type="ECO:0000256" key="16">
    <source>
        <dbReference type="ARBA" id="ARBA00023268"/>
    </source>
</evidence>
<dbReference type="Proteomes" id="UP000621560">
    <property type="component" value="Unassembled WGS sequence"/>
</dbReference>
<keyword evidence="16 19" id="KW-0511">Multifunctional enzyme</keyword>
<dbReference type="GO" id="GO:0005525">
    <property type="term" value="F:GTP binding"/>
    <property type="evidence" value="ECO:0007669"/>
    <property type="project" value="UniProtKB-KW"/>
</dbReference>
<dbReference type="EC" id="4.1.99.12" evidence="19"/>
<feature type="binding site" evidence="19">
    <location>
        <position position="146"/>
    </location>
    <ligand>
        <name>Mg(2+)</name>
        <dbReference type="ChEBI" id="CHEBI:18420"/>
        <label>2</label>
    </ligand>
</feature>
<evidence type="ECO:0000259" key="20">
    <source>
        <dbReference type="Pfam" id="PF00925"/>
    </source>
</evidence>
<evidence type="ECO:0000256" key="4">
    <source>
        <dbReference type="ARBA" id="ARBA00004853"/>
    </source>
</evidence>
<comment type="cofactor">
    <cofactor evidence="19">
        <name>Zn(2+)</name>
        <dbReference type="ChEBI" id="CHEBI:29105"/>
    </cofactor>
    <text evidence="19">Binds 1 zinc ion per subunit.</text>
</comment>
<protein>
    <recommendedName>
        <fullName evidence="19">Riboflavin biosynthesis protein RibBA</fullName>
    </recommendedName>
    <domain>
        <recommendedName>
            <fullName evidence="19">3,4-dihydroxy-2-butanone 4-phosphate synthase</fullName>
            <shortName evidence="19">DHBP synthase</shortName>
            <ecNumber evidence="19">4.1.99.12</ecNumber>
        </recommendedName>
    </domain>
    <domain>
        <recommendedName>
            <fullName evidence="19">GTP cyclohydrolase-2</fullName>
            <ecNumber evidence="19">3.5.4.25</ecNumber>
        </recommendedName>
        <alternativeName>
            <fullName evidence="19">GTP cyclohydrolase II</fullName>
        </alternativeName>
    </domain>
</protein>
<organism evidence="21 22">
    <name type="scientific">Paenibacillus sabuli</name>
    <dbReference type="NCBI Taxonomy" id="2772509"/>
    <lineage>
        <taxon>Bacteria</taxon>
        <taxon>Bacillati</taxon>
        <taxon>Bacillota</taxon>
        <taxon>Bacilli</taxon>
        <taxon>Bacillales</taxon>
        <taxon>Paenibacillaceae</taxon>
        <taxon>Paenibacillus</taxon>
    </lineage>
</organism>
<evidence type="ECO:0000256" key="5">
    <source>
        <dbReference type="ARBA" id="ARBA00004904"/>
    </source>
</evidence>
<dbReference type="NCBIfam" id="TIGR00506">
    <property type="entry name" value="ribB"/>
    <property type="match status" value="1"/>
</dbReference>
<comment type="pathway">
    <text evidence="5 19">Cofactor biosynthesis; riboflavin biosynthesis; 2-hydroxy-3-oxobutyl phosphate from D-ribulose 5-phosphate: step 1/1.</text>
</comment>
<feature type="site" description="Essential for DHBP synthase activity" evidence="19">
    <location>
        <position position="129"/>
    </location>
</feature>
<dbReference type="GO" id="GO:0003935">
    <property type="term" value="F:GTP cyclohydrolase II activity"/>
    <property type="evidence" value="ECO:0007669"/>
    <property type="project" value="UniProtKB-UniRule"/>
</dbReference>
<dbReference type="PANTHER" id="PTHR21327:SF18">
    <property type="entry name" value="3,4-DIHYDROXY-2-BUTANONE 4-PHOSPHATE SYNTHASE"/>
    <property type="match status" value="1"/>
</dbReference>
<proteinExistence type="inferred from homology"/>
<evidence type="ECO:0000256" key="13">
    <source>
        <dbReference type="ARBA" id="ARBA00023134"/>
    </source>
</evidence>
<dbReference type="Pfam" id="PF00926">
    <property type="entry name" value="DHBP_synthase"/>
    <property type="match status" value="1"/>
</dbReference>
<dbReference type="GO" id="GO:0008686">
    <property type="term" value="F:3,4-dihydroxy-2-butanone-4-phosphate synthase activity"/>
    <property type="evidence" value="ECO:0007669"/>
    <property type="project" value="UniProtKB-UniRule"/>
</dbReference>
<feature type="site" description="Essential for DHBP synthase activity" evidence="19">
    <location>
        <position position="167"/>
    </location>
</feature>
<dbReference type="EC" id="3.5.4.25" evidence="19"/>
<dbReference type="AlphaFoldDB" id="A0A927GSQ5"/>
<dbReference type="InterPro" id="IPR036144">
    <property type="entry name" value="RibA-like_sf"/>
</dbReference>
<keyword evidence="11 19" id="KW-0862">Zinc</keyword>
<comment type="caution">
    <text evidence="21">The sequence shown here is derived from an EMBL/GenBank/DDBJ whole genome shotgun (WGS) entry which is preliminary data.</text>
</comment>
<dbReference type="NCBIfam" id="TIGR00505">
    <property type="entry name" value="ribA"/>
    <property type="match status" value="1"/>
</dbReference>
<sequence>MEEHAQFDTIEAAVADLMAGKSVIVVDDEDRENEGDLIALADKVTPETINFMITEARGLVCVPITQERAEQLELPPMVAHNTDYHGTAFTVSVDHSSTTTGISAPERAMTVKALIDPATKPTEFRKPGHIFPLIAKDGGVLRRAGHTEAAIDLARMSGSEPAAVICEIIKEDGTMARLHDLIAFKRKHELRLITIQELIRYRNEKDKLVERIVDVKMPTDYGVFRAYAYTNQIDDKEHMAMVKGEIAPDTPVLVRVHSECLTGDVFHSHRCDCGPQLDAALRQIAEAGSGVLLYMRQEGRGIGLVNKLRAYKLQEEGLDTVDANLKLGFAPDLRDYGIGAQILRDLGVSKMRLLTNNPRKIKGLEGYGIEVVERVPLQMTENEDNSLYLHTKQAKLGHMLRFDESNPSKIGQSEG</sequence>
<dbReference type="GO" id="GO:0005829">
    <property type="term" value="C:cytosol"/>
    <property type="evidence" value="ECO:0007669"/>
    <property type="project" value="TreeGrafter"/>
</dbReference>
<dbReference type="FunFam" id="3.40.50.10990:FF:000001">
    <property type="entry name" value="Riboflavin biosynthesis protein RibBA"/>
    <property type="match status" value="1"/>
</dbReference>
<reference evidence="21" key="1">
    <citation type="submission" date="2020-09" db="EMBL/GenBank/DDBJ databases">
        <title>A novel bacterium of genus Paenibacillus, isolated from South China Sea.</title>
        <authorList>
            <person name="Huang H."/>
            <person name="Mo K."/>
            <person name="Hu Y."/>
        </authorList>
    </citation>
    <scope>NUCLEOTIDE SEQUENCE</scope>
    <source>
        <strain evidence="21">IB182496</strain>
    </source>
</reference>
<dbReference type="InterPro" id="IPR016299">
    <property type="entry name" value="Riboflavin_synth_RibBA"/>
</dbReference>
<feature type="binding site" evidence="19">
    <location>
        <position position="271"/>
    </location>
    <ligand>
        <name>Zn(2+)</name>
        <dbReference type="ChEBI" id="CHEBI:29105"/>
        <note>catalytic</note>
    </ligand>
</feature>
<feature type="binding site" evidence="19">
    <location>
        <begin position="31"/>
        <end position="32"/>
    </location>
    <ligand>
        <name>D-ribulose 5-phosphate</name>
        <dbReference type="ChEBI" id="CHEBI:58121"/>
    </ligand>
</feature>
<evidence type="ECO:0000256" key="14">
    <source>
        <dbReference type="ARBA" id="ARBA00023211"/>
    </source>
</evidence>
<dbReference type="PIRSF" id="PIRSF001259">
    <property type="entry name" value="RibA"/>
    <property type="match status" value="1"/>
</dbReference>
<evidence type="ECO:0000256" key="17">
    <source>
        <dbReference type="ARBA" id="ARBA00043932"/>
    </source>
</evidence>
<evidence type="ECO:0000256" key="7">
    <source>
        <dbReference type="ARBA" id="ARBA00022619"/>
    </source>
</evidence>
<evidence type="ECO:0000256" key="2">
    <source>
        <dbReference type="ARBA" id="ARBA00001936"/>
    </source>
</evidence>
<keyword evidence="22" id="KW-1185">Reference proteome</keyword>
<comment type="catalytic activity">
    <reaction evidence="18 19">
        <text>GTP + 4 H2O = 2,5-diamino-6-hydroxy-4-(5-phosphoribosylamino)-pyrimidine + formate + 2 phosphate + 3 H(+)</text>
        <dbReference type="Rhea" id="RHEA:23704"/>
        <dbReference type="ChEBI" id="CHEBI:15377"/>
        <dbReference type="ChEBI" id="CHEBI:15378"/>
        <dbReference type="ChEBI" id="CHEBI:15740"/>
        <dbReference type="ChEBI" id="CHEBI:37565"/>
        <dbReference type="ChEBI" id="CHEBI:43474"/>
        <dbReference type="ChEBI" id="CHEBI:58614"/>
        <dbReference type="EC" id="3.5.4.25"/>
    </reaction>
</comment>
<keyword evidence="8 19" id="KW-0479">Metal-binding</keyword>
<gene>
    <name evidence="19" type="primary">ribBA</name>
    <name evidence="21" type="ORF">IDH44_16575</name>
</gene>
<dbReference type="GO" id="GO:0008270">
    <property type="term" value="F:zinc ion binding"/>
    <property type="evidence" value="ECO:0007669"/>
    <property type="project" value="UniProtKB-UniRule"/>
</dbReference>
<feature type="binding site" evidence="19">
    <location>
        <position position="32"/>
    </location>
    <ligand>
        <name>Mg(2+)</name>
        <dbReference type="ChEBI" id="CHEBI:18420"/>
        <label>2</label>
    </ligand>
</feature>
<dbReference type="RefSeq" id="WP_190919530.1">
    <property type="nucleotide sequence ID" value="NZ_JACXIZ010000027.1"/>
</dbReference>
<comment type="similarity">
    <text evidence="19">In the C-terminal section; belongs to the GTP cyclohydrolase II family.</text>
</comment>
<dbReference type="InterPro" id="IPR032677">
    <property type="entry name" value="GTP_cyclohydro_II"/>
</dbReference>
<evidence type="ECO:0000313" key="21">
    <source>
        <dbReference type="EMBL" id="MBD2846813.1"/>
    </source>
</evidence>
<evidence type="ECO:0000256" key="9">
    <source>
        <dbReference type="ARBA" id="ARBA00022741"/>
    </source>
</evidence>
<feature type="region of interest" description="DHBP synthase" evidence="19">
    <location>
        <begin position="1"/>
        <end position="204"/>
    </location>
</feature>
<evidence type="ECO:0000256" key="15">
    <source>
        <dbReference type="ARBA" id="ARBA00023239"/>
    </source>
</evidence>
<accession>A0A927GSQ5</accession>
<keyword evidence="14 19" id="KW-0464">Manganese</keyword>
<evidence type="ECO:0000256" key="10">
    <source>
        <dbReference type="ARBA" id="ARBA00022801"/>
    </source>
</evidence>
<feature type="binding site" evidence="19">
    <location>
        <position position="276"/>
    </location>
    <ligand>
        <name>GTP</name>
        <dbReference type="ChEBI" id="CHEBI:37565"/>
    </ligand>
</feature>
<dbReference type="SUPFAM" id="SSF55821">
    <property type="entry name" value="YrdC/RibB"/>
    <property type="match status" value="1"/>
</dbReference>
<feature type="binding site" evidence="19">
    <location>
        <begin position="255"/>
        <end position="259"/>
    </location>
    <ligand>
        <name>GTP</name>
        <dbReference type="ChEBI" id="CHEBI:37565"/>
    </ligand>
</feature>
<dbReference type="GO" id="GO:0030145">
    <property type="term" value="F:manganese ion binding"/>
    <property type="evidence" value="ECO:0007669"/>
    <property type="project" value="UniProtKB-UniRule"/>
</dbReference>
<keyword evidence="12 19" id="KW-0460">Magnesium</keyword>
<dbReference type="PANTHER" id="PTHR21327">
    <property type="entry name" value="GTP CYCLOHYDROLASE II-RELATED"/>
    <property type="match status" value="1"/>
</dbReference>
<feature type="binding site" evidence="19">
    <location>
        <position position="273"/>
    </location>
    <ligand>
        <name>Zn(2+)</name>
        <dbReference type="ChEBI" id="CHEBI:29105"/>
        <note>catalytic</note>
    </ligand>
</feature>
<comment type="cofactor">
    <cofactor evidence="2">
        <name>Mn(2+)</name>
        <dbReference type="ChEBI" id="CHEBI:29035"/>
    </cofactor>
</comment>
<feature type="active site" description="Proton acceptor; for GTP cyclohydrolase activity" evidence="19">
    <location>
        <position position="332"/>
    </location>
</feature>
<dbReference type="Gene3D" id="3.40.50.10990">
    <property type="entry name" value="GTP cyclohydrolase II"/>
    <property type="match status" value="1"/>
</dbReference>
<feature type="domain" description="GTP cyclohydrolase II" evidence="20">
    <location>
        <begin position="210"/>
        <end position="376"/>
    </location>
</feature>
<feature type="binding site" evidence="19">
    <location>
        <position position="36"/>
    </location>
    <ligand>
        <name>D-ribulose 5-phosphate</name>
        <dbReference type="ChEBI" id="CHEBI:58121"/>
    </ligand>
</feature>
<dbReference type="GO" id="GO:0000287">
    <property type="term" value="F:magnesium ion binding"/>
    <property type="evidence" value="ECO:0007669"/>
    <property type="project" value="UniProtKB-UniRule"/>
</dbReference>
<dbReference type="Gene3D" id="3.90.870.10">
    <property type="entry name" value="DHBP synthase"/>
    <property type="match status" value="1"/>
</dbReference>
<dbReference type="InterPro" id="IPR000422">
    <property type="entry name" value="DHBP_synthase_RibB"/>
</dbReference>
<feature type="binding site" evidence="19">
    <location>
        <position position="360"/>
    </location>
    <ligand>
        <name>GTP</name>
        <dbReference type="ChEBI" id="CHEBI:37565"/>
    </ligand>
</feature>
<feature type="binding site" evidence="19">
    <location>
        <position position="32"/>
    </location>
    <ligand>
        <name>Mg(2+)</name>
        <dbReference type="ChEBI" id="CHEBI:18420"/>
        <label>1</label>
    </ligand>
</feature>
<comment type="pathway">
    <text evidence="4 19">Cofactor biosynthesis; riboflavin biosynthesis; 5-amino-6-(D-ribitylamino)uracil from GTP: step 1/4.</text>
</comment>
<evidence type="ECO:0000256" key="3">
    <source>
        <dbReference type="ARBA" id="ARBA00002284"/>
    </source>
</evidence>
<keyword evidence="13 19" id="KW-0342">GTP-binding</keyword>
<keyword evidence="10 19" id="KW-0378">Hydrolase</keyword>
<feature type="binding site" evidence="19">
    <location>
        <begin position="298"/>
        <end position="300"/>
    </location>
    <ligand>
        <name>GTP</name>
        <dbReference type="ChEBI" id="CHEBI:37565"/>
    </ligand>
</feature>
<dbReference type="NCBIfam" id="NF006803">
    <property type="entry name" value="PRK09311.1"/>
    <property type="match status" value="1"/>
</dbReference>
<comment type="function">
    <text evidence="17 19">Catalyzes the conversion of GTP to 2,5-diamino-6-ribosylamino-4(3H)-pyrimidinone 5'-phosphate (DARP), formate and pyrophosphate.</text>
</comment>
<dbReference type="HAMAP" id="MF_01283">
    <property type="entry name" value="RibBA"/>
    <property type="match status" value="1"/>
</dbReference>
<comment type="cofactor">
    <cofactor evidence="19">
        <name>Mg(2+)</name>
        <dbReference type="ChEBI" id="CHEBI:18420"/>
    </cofactor>
    <cofactor evidence="19">
        <name>Mn(2+)</name>
        <dbReference type="ChEBI" id="CHEBI:29035"/>
    </cofactor>
    <text evidence="19">Binds 2 divalent metal cations per subunit. Magnesium or manganese.</text>
</comment>
<comment type="function">
    <text evidence="3 19">Catalyzes the conversion of D-ribulose 5-phosphate to formate and 3,4-dihydroxy-2-butanone 4-phosphate.</text>
</comment>
<evidence type="ECO:0000256" key="12">
    <source>
        <dbReference type="ARBA" id="ARBA00022842"/>
    </source>
</evidence>
<evidence type="ECO:0000256" key="8">
    <source>
        <dbReference type="ARBA" id="ARBA00022723"/>
    </source>
</evidence>
<dbReference type="FunFam" id="3.90.870.10:FF:000001">
    <property type="entry name" value="Riboflavin biosynthesis protein RibBA"/>
    <property type="match status" value="1"/>
</dbReference>
<evidence type="ECO:0000256" key="18">
    <source>
        <dbReference type="ARBA" id="ARBA00049295"/>
    </source>
</evidence>
<evidence type="ECO:0000256" key="19">
    <source>
        <dbReference type="HAMAP-Rule" id="MF_01283"/>
    </source>
</evidence>
<comment type="similarity">
    <text evidence="6 19">In the N-terminal section; belongs to the DHBP synthase family.</text>
</comment>
<feature type="region of interest" description="GTP cyclohydrolase II" evidence="19">
    <location>
        <begin position="205"/>
        <end position="415"/>
    </location>
</feature>
<feature type="binding site" evidence="19">
    <location>
        <position position="355"/>
    </location>
    <ligand>
        <name>GTP</name>
        <dbReference type="ChEBI" id="CHEBI:37565"/>
    </ligand>
</feature>
<feature type="binding site" evidence="19">
    <location>
        <begin position="143"/>
        <end position="147"/>
    </location>
    <ligand>
        <name>D-ribulose 5-phosphate</name>
        <dbReference type="ChEBI" id="CHEBI:58121"/>
    </ligand>
</feature>
<dbReference type="HAMAP" id="MF_00179">
    <property type="entry name" value="RibA"/>
    <property type="match status" value="1"/>
</dbReference>
<dbReference type="EMBL" id="JACXIZ010000027">
    <property type="protein sequence ID" value="MBD2846813.1"/>
    <property type="molecule type" value="Genomic_DNA"/>
</dbReference>
<name>A0A927GSQ5_9BACL</name>
<dbReference type="InterPro" id="IPR000926">
    <property type="entry name" value="RibA"/>
</dbReference>
<dbReference type="CDD" id="cd00641">
    <property type="entry name" value="GTP_cyclohydro2"/>
    <property type="match status" value="1"/>
</dbReference>
<feature type="binding site" evidence="19">
    <location>
        <position position="167"/>
    </location>
    <ligand>
        <name>D-ribulose 5-phosphate</name>
        <dbReference type="ChEBI" id="CHEBI:58121"/>
    </ligand>
</feature>
<dbReference type="NCBIfam" id="NF001591">
    <property type="entry name" value="PRK00393.1"/>
    <property type="match status" value="1"/>
</dbReference>
<dbReference type="Pfam" id="PF00925">
    <property type="entry name" value="GTP_cyclohydro2"/>
    <property type="match status" value="1"/>
</dbReference>
<evidence type="ECO:0000256" key="11">
    <source>
        <dbReference type="ARBA" id="ARBA00022833"/>
    </source>
</evidence>
<comment type="catalytic activity">
    <reaction evidence="1 19">
        <text>D-ribulose 5-phosphate = (2S)-2-hydroxy-3-oxobutyl phosphate + formate + H(+)</text>
        <dbReference type="Rhea" id="RHEA:18457"/>
        <dbReference type="ChEBI" id="CHEBI:15378"/>
        <dbReference type="ChEBI" id="CHEBI:15740"/>
        <dbReference type="ChEBI" id="CHEBI:58121"/>
        <dbReference type="ChEBI" id="CHEBI:58830"/>
        <dbReference type="EC" id="4.1.99.12"/>
    </reaction>
</comment>
<evidence type="ECO:0000313" key="22">
    <source>
        <dbReference type="Proteomes" id="UP000621560"/>
    </source>
</evidence>
<feature type="active site" description="Nucleophile; for GTP cyclohydrolase activity" evidence="19">
    <location>
        <position position="334"/>
    </location>
</feature>
<feature type="binding site" evidence="19">
    <location>
        <position position="260"/>
    </location>
    <ligand>
        <name>Zn(2+)</name>
        <dbReference type="ChEBI" id="CHEBI:29105"/>
        <note>catalytic</note>
    </ligand>
</feature>
<feature type="binding site" evidence="19">
    <location>
        <position position="320"/>
    </location>
    <ligand>
        <name>GTP</name>
        <dbReference type="ChEBI" id="CHEBI:37565"/>
    </ligand>
</feature>
<evidence type="ECO:0000256" key="1">
    <source>
        <dbReference type="ARBA" id="ARBA00000141"/>
    </source>
</evidence>
<keyword evidence="9 19" id="KW-0547">Nucleotide-binding</keyword>
<keyword evidence="15 19" id="KW-0456">Lyase</keyword>
<dbReference type="HAMAP" id="MF_00180">
    <property type="entry name" value="RibB"/>
    <property type="match status" value="1"/>
</dbReference>
<dbReference type="InterPro" id="IPR017945">
    <property type="entry name" value="DHBP_synth_RibB-like_a/b_dom"/>
</dbReference>
<dbReference type="GO" id="GO:0009231">
    <property type="term" value="P:riboflavin biosynthetic process"/>
    <property type="evidence" value="ECO:0007669"/>
    <property type="project" value="UniProtKB-UniRule"/>
</dbReference>
<dbReference type="SUPFAM" id="SSF142695">
    <property type="entry name" value="RibA-like"/>
    <property type="match status" value="1"/>
</dbReference>